<evidence type="ECO:0000313" key="8">
    <source>
        <dbReference type="EMBL" id="GFY83683.1"/>
    </source>
</evidence>
<keyword evidence="4" id="KW-0804">Transcription</keyword>
<organism evidence="8 9">
    <name type="scientific">Actinidia rufa</name>
    <dbReference type="NCBI Taxonomy" id="165716"/>
    <lineage>
        <taxon>Eukaryota</taxon>
        <taxon>Viridiplantae</taxon>
        <taxon>Streptophyta</taxon>
        <taxon>Embryophyta</taxon>
        <taxon>Tracheophyta</taxon>
        <taxon>Spermatophyta</taxon>
        <taxon>Magnoliopsida</taxon>
        <taxon>eudicotyledons</taxon>
        <taxon>Gunneridae</taxon>
        <taxon>Pentapetalae</taxon>
        <taxon>asterids</taxon>
        <taxon>Ericales</taxon>
        <taxon>Actinidiaceae</taxon>
        <taxon>Actinidia</taxon>
    </lineage>
</organism>
<dbReference type="InterPro" id="IPR006563">
    <property type="entry name" value="POX_dom"/>
</dbReference>
<dbReference type="InterPro" id="IPR008422">
    <property type="entry name" value="KN_HD"/>
</dbReference>
<evidence type="ECO:0000256" key="6">
    <source>
        <dbReference type="SAM" id="MobiDB-lite"/>
    </source>
</evidence>
<name>A0A7J0EB39_9ERIC</name>
<feature type="compositionally biased region" description="Polar residues" evidence="6">
    <location>
        <begin position="408"/>
        <end position="424"/>
    </location>
</feature>
<sequence>MAEGFEPYHVPQQSRRDKLRVGGCVDNLQGCAGLLPAYDPSLIGPDLLTCANSQASPVKEEGMNLAHYVGGFVNNANNNSSSSSNSHHLYMDPQSSIHINPSPIQEINGNSLLFSPQNLRFFDQSFNDGEVLVYKPEPLSLSLSSSHNPYVIGSDLSRSSVPLGPFTGYSSILKGSRFLRPAQQLLEEICEVGRGGYAENVAAETGLMEGESLGGSGVGDVAVSGGDGGEQLRKKSRLISMLDEVYRRYKYYYQQMQTVVASFESVAGLSNAAPFANLAIKAMSKHFRSLKNAITDQLQFLSKAQNYRKDESPRFGNSDNVYSQRPIHNSGFLDQPVWRPQRGLPERAVTVLRSWLFDHFLHPYPTDTDKIMLAKTDRSLTKPGALLNLSLLWEEQSVDGPSDHHLPTPTSLPSENPSASTQRAQDLPSKRTRDEFPDISMGTEDPVRLSYQNLSRHQHVGVGTSTRGGSGGVSLTLGLYQNSGFGLSEPFPMNAARRFGLDTNSEGYVVGSFEDQNRQFGRDVIGGQFLHDFVG</sequence>
<reference evidence="8 9" key="1">
    <citation type="submission" date="2019-07" db="EMBL/GenBank/DDBJ databases">
        <title>De Novo Assembly of kiwifruit Actinidia rufa.</title>
        <authorList>
            <person name="Sugita-Konishi S."/>
            <person name="Sato K."/>
            <person name="Mori E."/>
            <person name="Abe Y."/>
            <person name="Kisaki G."/>
            <person name="Hamano K."/>
            <person name="Suezawa K."/>
            <person name="Otani M."/>
            <person name="Fukuda T."/>
            <person name="Manabe T."/>
            <person name="Gomi K."/>
            <person name="Tabuchi M."/>
            <person name="Akimitsu K."/>
            <person name="Kataoka I."/>
        </authorList>
    </citation>
    <scope>NUCLEOTIDE SEQUENCE [LARGE SCALE GENOMIC DNA]</scope>
    <source>
        <strain evidence="9">cv. Fuchu</strain>
    </source>
</reference>
<comment type="caution">
    <text evidence="8">The sequence shown here is derived from an EMBL/GenBank/DDBJ whole genome shotgun (WGS) entry which is preliminary data.</text>
</comment>
<dbReference type="InterPro" id="IPR050224">
    <property type="entry name" value="TALE_homeobox"/>
</dbReference>
<accession>A0A7J0EB39</accession>
<dbReference type="AlphaFoldDB" id="A0A7J0EB39"/>
<keyword evidence="5" id="KW-0539">Nucleus</keyword>
<dbReference type="Proteomes" id="UP000585474">
    <property type="component" value="Unassembled WGS sequence"/>
</dbReference>
<evidence type="ECO:0000313" key="9">
    <source>
        <dbReference type="Proteomes" id="UP000585474"/>
    </source>
</evidence>
<evidence type="ECO:0000256" key="4">
    <source>
        <dbReference type="ARBA" id="ARBA00023163"/>
    </source>
</evidence>
<feature type="region of interest" description="Disordered" evidence="6">
    <location>
        <begin position="398"/>
        <end position="442"/>
    </location>
</feature>
<dbReference type="EMBL" id="BJWL01000003">
    <property type="protein sequence ID" value="GFY83683.1"/>
    <property type="molecule type" value="Genomic_DNA"/>
</dbReference>
<dbReference type="GO" id="GO:0003677">
    <property type="term" value="F:DNA binding"/>
    <property type="evidence" value="ECO:0007669"/>
    <property type="project" value="UniProtKB-KW"/>
</dbReference>
<dbReference type="GO" id="GO:0006355">
    <property type="term" value="P:regulation of DNA-templated transcription"/>
    <property type="evidence" value="ECO:0007669"/>
    <property type="project" value="InterPro"/>
</dbReference>
<proteinExistence type="predicted"/>
<keyword evidence="9" id="KW-1185">Reference proteome</keyword>
<dbReference type="PANTHER" id="PTHR11850">
    <property type="entry name" value="HOMEOBOX PROTEIN TRANSCRIPTION FACTORS"/>
    <property type="match status" value="1"/>
</dbReference>
<evidence type="ECO:0000256" key="1">
    <source>
        <dbReference type="ARBA" id="ARBA00023015"/>
    </source>
</evidence>
<protein>
    <submittedName>
        <fullName evidence="8">POX (Plant homeobox) family protein</fullName>
    </submittedName>
</protein>
<keyword evidence="2 8" id="KW-0238">DNA-binding</keyword>
<feature type="domain" description="POX" evidence="7">
    <location>
        <begin position="167"/>
        <end position="296"/>
    </location>
</feature>
<dbReference type="Gene3D" id="1.10.10.60">
    <property type="entry name" value="Homeodomain-like"/>
    <property type="match status" value="1"/>
</dbReference>
<dbReference type="Pfam" id="PF07526">
    <property type="entry name" value="POX"/>
    <property type="match status" value="1"/>
</dbReference>
<keyword evidence="3 8" id="KW-0371">Homeobox</keyword>
<evidence type="ECO:0000259" key="7">
    <source>
        <dbReference type="SMART" id="SM00574"/>
    </source>
</evidence>
<evidence type="ECO:0000256" key="2">
    <source>
        <dbReference type="ARBA" id="ARBA00023125"/>
    </source>
</evidence>
<dbReference type="Pfam" id="PF05920">
    <property type="entry name" value="Homeobox_KN"/>
    <property type="match status" value="1"/>
</dbReference>
<keyword evidence="1" id="KW-0805">Transcription regulation</keyword>
<evidence type="ECO:0000256" key="3">
    <source>
        <dbReference type="ARBA" id="ARBA00023155"/>
    </source>
</evidence>
<dbReference type="OrthoDB" id="10056939at2759"/>
<dbReference type="SMART" id="SM00574">
    <property type="entry name" value="POX"/>
    <property type="match status" value="1"/>
</dbReference>
<gene>
    <name evidence="8" type="ORF">Acr_03g0004570</name>
</gene>
<evidence type="ECO:0000256" key="5">
    <source>
        <dbReference type="ARBA" id="ARBA00023242"/>
    </source>
</evidence>